<gene>
    <name evidence="1" type="ORF">HPB48_019726</name>
</gene>
<reference evidence="1 2" key="1">
    <citation type="journal article" date="2020" name="Cell">
        <title>Large-Scale Comparative Analyses of Tick Genomes Elucidate Their Genetic Diversity and Vector Capacities.</title>
        <authorList>
            <consortium name="Tick Genome and Microbiome Consortium (TIGMIC)"/>
            <person name="Jia N."/>
            <person name="Wang J."/>
            <person name="Shi W."/>
            <person name="Du L."/>
            <person name="Sun Y."/>
            <person name="Zhan W."/>
            <person name="Jiang J.F."/>
            <person name="Wang Q."/>
            <person name="Zhang B."/>
            <person name="Ji P."/>
            <person name="Bell-Sakyi L."/>
            <person name="Cui X.M."/>
            <person name="Yuan T.T."/>
            <person name="Jiang B.G."/>
            <person name="Yang W.F."/>
            <person name="Lam T.T."/>
            <person name="Chang Q.C."/>
            <person name="Ding S.J."/>
            <person name="Wang X.J."/>
            <person name="Zhu J.G."/>
            <person name="Ruan X.D."/>
            <person name="Zhao L."/>
            <person name="Wei J.T."/>
            <person name="Ye R.Z."/>
            <person name="Que T.C."/>
            <person name="Du C.H."/>
            <person name="Zhou Y.H."/>
            <person name="Cheng J.X."/>
            <person name="Dai P.F."/>
            <person name="Guo W.B."/>
            <person name="Han X.H."/>
            <person name="Huang E.J."/>
            <person name="Li L.F."/>
            <person name="Wei W."/>
            <person name="Gao Y.C."/>
            <person name="Liu J.Z."/>
            <person name="Shao H.Z."/>
            <person name="Wang X."/>
            <person name="Wang C.C."/>
            <person name="Yang T.C."/>
            <person name="Huo Q.B."/>
            <person name="Li W."/>
            <person name="Chen H.Y."/>
            <person name="Chen S.E."/>
            <person name="Zhou L.G."/>
            <person name="Ni X.B."/>
            <person name="Tian J.H."/>
            <person name="Sheng Y."/>
            <person name="Liu T."/>
            <person name="Pan Y.S."/>
            <person name="Xia L.Y."/>
            <person name="Li J."/>
            <person name="Zhao F."/>
            <person name="Cao W.C."/>
        </authorList>
    </citation>
    <scope>NUCLEOTIDE SEQUENCE [LARGE SCALE GENOMIC DNA]</scope>
    <source>
        <strain evidence="1">HaeL-2018</strain>
    </source>
</reference>
<organism evidence="1 2">
    <name type="scientific">Haemaphysalis longicornis</name>
    <name type="common">Bush tick</name>
    <dbReference type="NCBI Taxonomy" id="44386"/>
    <lineage>
        <taxon>Eukaryota</taxon>
        <taxon>Metazoa</taxon>
        <taxon>Ecdysozoa</taxon>
        <taxon>Arthropoda</taxon>
        <taxon>Chelicerata</taxon>
        <taxon>Arachnida</taxon>
        <taxon>Acari</taxon>
        <taxon>Parasitiformes</taxon>
        <taxon>Ixodida</taxon>
        <taxon>Ixodoidea</taxon>
        <taxon>Ixodidae</taxon>
        <taxon>Haemaphysalinae</taxon>
        <taxon>Haemaphysalis</taxon>
    </lineage>
</organism>
<comment type="caution">
    <text evidence="1">The sequence shown here is derived from an EMBL/GenBank/DDBJ whole genome shotgun (WGS) entry which is preliminary data.</text>
</comment>
<sequence length="262" mass="27657">MSSAWSGVVCYAPLLTPACAAKGGGGLRRQRCAAFQSNDARTPRLLLGARFHTKAPRGIPACRAGRVSRRFLGKSRLLAAPRLLSASSPAGGGGGGNRIPDAAAAAAAGCRRCCDGLALARRSLAPLPGSCVLFYSYPPGSARLGYASHRLLPAVVHRGMRGVCRRLNESDAGTRTLHEGTAFGGTLHGGGCVTCRGRERGGTGVSEIYVLIARNVFSLAELADTRVENGNGLARESGLEVRRCRGNLLDRKQKKKKKNWMF</sequence>
<dbReference type="Proteomes" id="UP000821853">
    <property type="component" value="Chromosome 3"/>
</dbReference>
<accession>A0A9J6FXQ7</accession>
<protein>
    <submittedName>
        <fullName evidence="1">Uncharacterized protein</fullName>
    </submittedName>
</protein>
<keyword evidence="2" id="KW-1185">Reference proteome</keyword>
<dbReference type="VEuPathDB" id="VectorBase:HLOH_058783"/>
<dbReference type="AlphaFoldDB" id="A0A9J6FXQ7"/>
<evidence type="ECO:0000313" key="1">
    <source>
        <dbReference type="EMBL" id="KAH9370910.1"/>
    </source>
</evidence>
<dbReference type="EMBL" id="JABSTR010000005">
    <property type="protein sequence ID" value="KAH9370910.1"/>
    <property type="molecule type" value="Genomic_DNA"/>
</dbReference>
<proteinExistence type="predicted"/>
<name>A0A9J6FXQ7_HAELO</name>
<evidence type="ECO:0000313" key="2">
    <source>
        <dbReference type="Proteomes" id="UP000821853"/>
    </source>
</evidence>